<dbReference type="GO" id="GO:0003676">
    <property type="term" value="F:nucleic acid binding"/>
    <property type="evidence" value="ECO:0007669"/>
    <property type="project" value="InterPro"/>
</dbReference>
<dbReference type="InterPro" id="IPR044925">
    <property type="entry name" value="His-Me_finger_sf"/>
</dbReference>
<evidence type="ECO:0000259" key="1">
    <source>
        <dbReference type="SMART" id="SM00477"/>
    </source>
</evidence>
<dbReference type="Gene3D" id="3.40.570.10">
    <property type="entry name" value="Extracellular Endonuclease, subunit A"/>
    <property type="match status" value="1"/>
</dbReference>
<dbReference type="InterPro" id="IPR044929">
    <property type="entry name" value="DNA/RNA_non-sp_Endonuclease_sf"/>
</dbReference>
<reference evidence="3" key="1">
    <citation type="submission" date="2018-11" db="EMBL/GenBank/DDBJ databases">
        <authorList>
            <person name="Alioto T."/>
            <person name="Alioto T."/>
        </authorList>
    </citation>
    <scope>NUCLEOTIDE SEQUENCE</scope>
</reference>
<feature type="domain" description="ENPP1-3/EXOG-like endonuclease/phosphodiesterase" evidence="1">
    <location>
        <begin position="11"/>
        <end position="238"/>
    </location>
</feature>
<dbReference type="EMBL" id="UYJE01003670">
    <property type="protein sequence ID" value="VDI21360.1"/>
    <property type="molecule type" value="Genomic_DNA"/>
</dbReference>
<name>A0A8B6DNT9_MYTGA</name>
<dbReference type="InterPro" id="IPR039015">
    <property type="entry name" value="ENDOD1"/>
</dbReference>
<dbReference type="Pfam" id="PF01223">
    <property type="entry name" value="Endonuclease_NS"/>
    <property type="match status" value="1"/>
</dbReference>
<protein>
    <submittedName>
        <fullName evidence="3">Uncharacterized protein</fullName>
    </submittedName>
</protein>
<dbReference type="InterPro" id="IPR001604">
    <property type="entry name" value="Endo_G_ENPP1-like_dom"/>
</dbReference>
<dbReference type="AlphaFoldDB" id="A0A8B6DNT9"/>
<dbReference type="GO" id="GO:0016787">
    <property type="term" value="F:hydrolase activity"/>
    <property type="evidence" value="ECO:0007669"/>
    <property type="project" value="InterPro"/>
</dbReference>
<evidence type="ECO:0000259" key="2">
    <source>
        <dbReference type="SMART" id="SM00892"/>
    </source>
</evidence>
<accession>A0A8B6DNT9</accession>
<organism evidence="3 4">
    <name type="scientific">Mytilus galloprovincialis</name>
    <name type="common">Mediterranean mussel</name>
    <dbReference type="NCBI Taxonomy" id="29158"/>
    <lineage>
        <taxon>Eukaryota</taxon>
        <taxon>Metazoa</taxon>
        <taxon>Spiralia</taxon>
        <taxon>Lophotrochozoa</taxon>
        <taxon>Mollusca</taxon>
        <taxon>Bivalvia</taxon>
        <taxon>Autobranchia</taxon>
        <taxon>Pteriomorphia</taxon>
        <taxon>Mytilida</taxon>
        <taxon>Mytiloidea</taxon>
        <taxon>Mytilidae</taxon>
        <taxon>Mytilinae</taxon>
        <taxon>Mytilus</taxon>
    </lineage>
</organism>
<dbReference type="SMART" id="SM00892">
    <property type="entry name" value="Endonuclease_NS"/>
    <property type="match status" value="1"/>
</dbReference>
<feature type="domain" description="DNA/RNA non-specific endonuclease/pyrophosphatase/phosphodiesterase" evidence="2">
    <location>
        <begin position="10"/>
        <end position="226"/>
    </location>
</feature>
<keyword evidence="4" id="KW-1185">Reference proteome</keyword>
<evidence type="ECO:0000313" key="4">
    <source>
        <dbReference type="Proteomes" id="UP000596742"/>
    </source>
</evidence>
<dbReference type="InterPro" id="IPR020821">
    <property type="entry name" value="ENPP1-3/EXOG-like_nuc-like"/>
</dbReference>
<proteinExistence type="predicted"/>
<sequence>MVYICQQYNNTVFYATLYDTKNRIPVYRALELDLTYNGKRFDDKFFIEPMLATNWGGGNFNMIKFESSKHSKFGKKQALGTDYSNSGYDKGHVNPQMFNALNNDSRYATNTFTNIAPQYDNFNQNTWAEMEKGLLWTAKNRCIFPGAKIYVIVGVQPSNNKYTEREIRNTFFKGVNVPKFYWTAICCDTSTAISHDDLKKGWSFGYKADNIDKKSVTVTFDPVDKFLPNEYLKLFTDYTGNDGETIKGCQFSKDAAISVITHITENFREFPIFEQNPTSRF</sequence>
<dbReference type="SMART" id="SM00477">
    <property type="entry name" value="NUC"/>
    <property type="match status" value="1"/>
</dbReference>
<dbReference type="PANTHER" id="PTHR21472">
    <property type="entry name" value="ENDONUCLEASE DOMAIN-CONTAINING 1 PROTEIN ENDOD1"/>
    <property type="match status" value="1"/>
</dbReference>
<dbReference type="OrthoDB" id="69221at2759"/>
<evidence type="ECO:0000313" key="3">
    <source>
        <dbReference type="EMBL" id="VDI21360.1"/>
    </source>
</evidence>
<gene>
    <name evidence="3" type="ORF">MGAL_10B046632</name>
</gene>
<comment type="caution">
    <text evidence="3">The sequence shown here is derived from an EMBL/GenBank/DDBJ whole genome shotgun (WGS) entry which is preliminary data.</text>
</comment>
<dbReference type="Proteomes" id="UP000596742">
    <property type="component" value="Unassembled WGS sequence"/>
</dbReference>
<dbReference type="SUPFAM" id="SSF54060">
    <property type="entry name" value="His-Me finger endonucleases"/>
    <property type="match status" value="1"/>
</dbReference>
<dbReference type="GO" id="GO:0046872">
    <property type="term" value="F:metal ion binding"/>
    <property type="evidence" value="ECO:0007669"/>
    <property type="project" value="InterPro"/>
</dbReference>
<dbReference type="PANTHER" id="PTHR21472:SF7">
    <property type="entry name" value="ENDONUCLEASE G, MITOCHONDRIAL-LIKE ISOFORM X2"/>
    <property type="match status" value="1"/>
</dbReference>